<name>T1I196_RHOPR</name>
<dbReference type="InParanoid" id="T1I196"/>
<organism evidence="1 2">
    <name type="scientific">Rhodnius prolixus</name>
    <name type="common">Triatomid bug</name>
    <dbReference type="NCBI Taxonomy" id="13249"/>
    <lineage>
        <taxon>Eukaryota</taxon>
        <taxon>Metazoa</taxon>
        <taxon>Ecdysozoa</taxon>
        <taxon>Arthropoda</taxon>
        <taxon>Hexapoda</taxon>
        <taxon>Insecta</taxon>
        <taxon>Pterygota</taxon>
        <taxon>Neoptera</taxon>
        <taxon>Paraneoptera</taxon>
        <taxon>Hemiptera</taxon>
        <taxon>Heteroptera</taxon>
        <taxon>Panheteroptera</taxon>
        <taxon>Cimicomorpha</taxon>
        <taxon>Reduviidae</taxon>
        <taxon>Triatominae</taxon>
        <taxon>Rhodnius</taxon>
    </lineage>
</organism>
<evidence type="ECO:0000313" key="1">
    <source>
        <dbReference type="EnsemblMetazoa" id="RPRC010066-PA"/>
    </source>
</evidence>
<protein>
    <submittedName>
        <fullName evidence="1">Uncharacterized protein</fullName>
    </submittedName>
</protein>
<accession>T1I196</accession>
<evidence type="ECO:0000313" key="2">
    <source>
        <dbReference type="Proteomes" id="UP000015103"/>
    </source>
</evidence>
<proteinExistence type="predicted"/>
<keyword evidence="2" id="KW-1185">Reference proteome</keyword>
<sequence length="159" mass="15801">MEEHVAGGNLLIPTADNLPTISKLFPILVTMLGIYSSAQPCYDECFHEFTAEPVAVEAVAVVTVAVTAEQVAVEAVAVVTVAVTAEPVAVEAVAVVTVAVTTEAVAVKAAAVAEAAGAAVRGSSCISSRTSGSSSRCNSGSTTEAVAVKAAAGAAVKRQ</sequence>
<dbReference type="VEuPathDB" id="VectorBase:RPRC010066"/>
<dbReference type="HOGENOM" id="CLU_140590_0_0_1"/>
<dbReference type="EnsemblMetazoa" id="RPRC010066-RA">
    <property type="protein sequence ID" value="RPRC010066-PA"/>
    <property type="gene ID" value="RPRC010066"/>
</dbReference>
<dbReference type="AlphaFoldDB" id="T1I196"/>
<dbReference type="Proteomes" id="UP000015103">
    <property type="component" value="Unassembled WGS sequence"/>
</dbReference>
<dbReference type="EMBL" id="ACPB03023904">
    <property type="status" value="NOT_ANNOTATED_CDS"/>
    <property type="molecule type" value="Genomic_DNA"/>
</dbReference>
<reference evidence="1" key="1">
    <citation type="submission" date="2015-05" db="UniProtKB">
        <authorList>
            <consortium name="EnsemblMetazoa"/>
        </authorList>
    </citation>
    <scope>IDENTIFICATION</scope>
</reference>